<sequence length="88" mass="10376">NFLHGIANKQTFWIGLTEVDGTWRWVDGTPYDITPKFWGKGQPDDWKDHNYKTGEKGEDCAVLWDGHNWNDLHCSEKRKCICEKKMTF</sequence>
<dbReference type="InterPro" id="IPR050111">
    <property type="entry name" value="C-type_lectin/snaclec_domain"/>
</dbReference>
<evidence type="ECO:0000313" key="3">
    <source>
        <dbReference type="Proteomes" id="UP000228934"/>
    </source>
</evidence>
<dbReference type="Proteomes" id="UP000228934">
    <property type="component" value="Unassembled WGS sequence"/>
</dbReference>
<protein>
    <recommendedName>
        <fullName evidence="1">C-type lectin domain-containing protein</fullName>
    </recommendedName>
</protein>
<proteinExistence type="predicted"/>
<dbReference type="OrthoDB" id="2142683at2759"/>
<reference evidence="3" key="1">
    <citation type="journal article" date="2017" name="Nat. Commun.">
        <title>The North American bullfrog draft genome provides insight into hormonal regulation of long noncoding RNA.</title>
        <authorList>
            <person name="Hammond S.A."/>
            <person name="Warren R.L."/>
            <person name="Vandervalk B.P."/>
            <person name="Kucuk E."/>
            <person name="Khan H."/>
            <person name="Gibb E.A."/>
            <person name="Pandoh P."/>
            <person name="Kirk H."/>
            <person name="Zhao Y."/>
            <person name="Jones M."/>
            <person name="Mungall A.J."/>
            <person name="Coope R."/>
            <person name="Pleasance S."/>
            <person name="Moore R.A."/>
            <person name="Holt R.A."/>
            <person name="Round J.M."/>
            <person name="Ohora S."/>
            <person name="Walle B.V."/>
            <person name="Veldhoen N."/>
            <person name="Helbing C.C."/>
            <person name="Birol I."/>
        </authorList>
    </citation>
    <scope>NUCLEOTIDE SEQUENCE [LARGE SCALE GENOMIC DNA]</scope>
</reference>
<dbReference type="InterPro" id="IPR016186">
    <property type="entry name" value="C-type_lectin-like/link_sf"/>
</dbReference>
<dbReference type="Gene3D" id="3.10.100.10">
    <property type="entry name" value="Mannose-Binding Protein A, subunit A"/>
    <property type="match status" value="1"/>
</dbReference>
<dbReference type="Pfam" id="PF00059">
    <property type="entry name" value="Lectin_C"/>
    <property type="match status" value="1"/>
</dbReference>
<evidence type="ECO:0000313" key="2">
    <source>
        <dbReference type="EMBL" id="PIO14548.1"/>
    </source>
</evidence>
<gene>
    <name evidence="2" type="ORF">AB205_0023010</name>
</gene>
<dbReference type="PROSITE" id="PS50041">
    <property type="entry name" value="C_TYPE_LECTIN_2"/>
    <property type="match status" value="1"/>
</dbReference>
<dbReference type="InterPro" id="IPR001304">
    <property type="entry name" value="C-type_lectin-like"/>
</dbReference>
<dbReference type="SUPFAM" id="SSF56436">
    <property type="entry name" value="C-type lectin-like"/>
    <property type="match status" value="1"/>
</dbReference>
<feature type="domain" description="C-type lectin" evidence="1">
    <location>
        <begin position="1"/>
        <end position="83"/>
    </location>
</feature>
<accession>A0A2G9QG06</accession>
<dbReference type="PANTHER" id="PTHR22803">
    <property type="entry name" value="MANNOSE, PHOSPHOLIPASE, LECTIN RECEPTOR RELATED"/>
    <property type="match status" value="1"/>
</dbReference>
<dbReference type="AlphaFoldDB" id="A0A2G9QG06"/>
<dbReference type="EMBL" id="KV997513">
    <property type="protein sequence ID" value="PIO14548.1"/>
    <property type="molecule type" value="Genomic_DNA"/>
</dbReference>
<keyword evidence="3" id="KW-1185">Reference proteome</keyword>
<organism evidence="2 3">
    <name type="scientific">Aquarana catesbeiana</name>
    <name type="common">American bullfrog</name>
    <name type="synonym">Rana catesbeiana</name>
    <dbReference type="NCBI Taxonomy" id="8400"/>
    <lineage>
        <taxon>Eukaryota</taxon>
        <taxon>Metazoa</taxon>
        <taxon>Chordata</taxon>
        <taxon>Craniata</taxon>
        <taxon>Vertebrata</taxon>
        <taxon>Euteleostomi</taxon>
        <taxon>Amphibia</taxon>
        <taxon>Batrachia</taxon>
        <taxon>Anura</taxon>
        <taxon>Neobatrachia</taxon>
        <taxon>Ranoidea</taxon>
        <taxon>Ranidae</taxon>
        <taxon>Aquarana</taxon>
    </lineage>
</organism>
<dbReference type="InterPro" id="IPR016187">
    <property type="entry name" value="CTDL_fold"/>
</dbReference>
<name>A0A2G9QG06_AQUCT</name>
<evidence type="ECO:0000259" key="1">
    <source>
        <dbReference type="PROSITE" id="PS50041"/>
    </source>
</evidence>
<feature type="non-terminal residue" evidence="2">
    <location>
        <position position="1"/>
    </location>
</feature>